<evidence type="ECO:0000256" key="4">
    <source>
        <dbReference type="RuleBase" id="RU003512"/>
    </source>
</evidence>
<dbReference type="GO" id="GO:0007155">
    <property type="term" value="P:cell adhesion"/>
    <property type="evidence" value="ECO:0007669"/>
    <property type="project" value="InterPro"/>
</dbReference>
<dbReference type="Proteomes" id="UP000460287">
    <property type="component" value="Unassembled WGS sequence"/>
</dbReference>
<accession>A0A7X2N0E6</accession>
<comment type="caution">
    <text evidence="6">The sequence shown here is derived from an EMBL/GenBank/DDBJ whole genome shotgun (WGS) entry which is preliminary data.</text>
</comment>
<evidence type="ECO:0000256" key="5">
    <source>
        <dbReference type="SAM" id="SignalP"/>
    </source>
</evidence>
<dbReference type="PANTHER" id="PTHR42953">
    <property type="entry name" value="HIGH-AFFINITY ZINC UPTAKE SYSTEM PROTEIN ZNUA-RELATED"/>
    <property type="match status" value="1"/>
</dbReference>
<dbReference type="InterPro" id="IPR006127">
    <property type="entry name" value="ZnuA-like"/>
</dbReference>
<dbReference type="PROSITE" id="PS51257">
    <property type="entry name" value="PROKAR_LIPOPROTEIN"/>
    <property type="match status" value="1"/>
</dbReference>
<keyword evidence="7" id="KW-1185">Reference proteome</keyword>
<gene>
    <name evidence="6" type="ORF">FYJ33_13815</name>
</gene>
<dbReference type="SUPFAM" id="SSF53807">
    <property type="entry name" value="Helical backbone' metal receptor"/>
    <property type="match status" value="1"/>
</dbReference>
<feature type="chain" id="PRO_5038450144" evidence="5">
    <location>
        <begin position="20"/>
        <end position="294"/>
    </location>
</feature>
<dbReference type="Pfam" id="PF01297">
    <property type="entry name" value="ZnuA"/>
    <property type="match status" value="1"/>
</dbReference>
<dbReference type="EMBL" id="VULX01000031">
    <property type="protein sequence ID" value="MSR92439.1"/>
    <property type="molecule type" value="Genomic_DNA"/>
</dbReference>
<dbReference type="InterPro" id="IPR006128">
    <property type="entry name" value="Lipoprotein_PsaA-like"/>
</dbReference>
<keyword evidence="2 4" id="KW-0813">Transport</keyword>
<keyword evidence="3 5" id="KW-0732">Signal</keyword>
<feature type="signal peptide" evidence="5">
    <location>
        <begin position="1"/>
        <end position="19"/>
    </location>
</feature>
<dbReference type="AlphaFoldDB" id="A0A7X2N0E6"/>
<name>A0A7X2N0E6_9CLOT</name>
<dbReference type="InterPro" id="IPR006129">
    <property type="entry name" value="AdhesinB"/>
</dbReference>
<dbReference type="InterPro" id="IPR050492">
    <property type="entry name" value="Bact_metal-bind_prot9"/>
</dbReference>
<evidence type="ECO:0000256" key="2">
    <source>
        <dbReference type="ARBA" id="ARBA00022448"/>
    </source>
</evidence>
<sequence>MKKKIIAAALSALMMVGIAGCSKNDNTAKEDNKVKITVSINPVREFAQAIGGDKVDISMLVPEGTEPHDFEPKAKGLEELTKSDIFAYNGAGMEDWIDKVLEVAESSEKVTVVDTSKNVNLIKENGKTDPHTWLSLKEAKNQSKAILDALVKVDEKNKSYYEANYEKFSKELDTLYNDNEERFKNLKNKNFVTGHEAFGYLCRDFSLQQKSVEDMFGEGEVTPKTLESLASYCKENNIKTIFSESLASPKTSETLANEAGAKVQKIYTLESKEDNLEYLQAMKKNLDEIYESLK</sequence>
<protein>
    <submittedName>
        <fullName evidence="6">ABC transporter substrate-binding protein</fullName>
    </submittedName>
</protein>
<evidence type="ECO:0000256" key="3">
    <source>
        <dbReference type="ARBA" id="ARBA00022729"/>
    </source>
</evidence>
<dbReference type="PRINTS" id="PR00691">
    <property type="entry name" value="ADHESINB"/>
</dbReference>
<dbReference type="GO" id="GO:0046872">
    <property type="term" value="F:metal ion binding"/>
    <property type="evidence" value="ECO:0007669"/>
    <property type="project" value="InterPro"/>
</dbReference>
<organism evidence="6 7">
    <name type="scientific">Inconstantimicrobium porci</name>
    <dbReference type="NCBI Taxonomy" id="2652291"/>
    <lineage>
        <taxon>Bacteria</taxon>
        <taxon>Bacillati</taxon>
        <taxon>Bacillota</taxon>
        <taxon>Clostridia</taxon>
        <taxon>Eubacteriales</taxon>
        <taxon>Clostridiaceae</taxon>
        <taxon>Inconstantimicrobium</taxon>
    </lineage>
</organism>
<dbReference type="RefSeq" id="WP_154532338.1">
    <property type="nucleotide sequence ID" value="NZ_JAQXTV010000193.1"/>
</dbReference>
<dbReference type="GO" id="GO:0030001">
    <property type="term" value="P:metal ion transport"/>
    <property type="evidence" value="ECO:0007669"/>
    <property type="project" value="InterPro"/>
</dbReference>
<dbReference type="Gene3D" id="3.40.50.1980">
    <property type="entry name" value="Nitrogenase molybdenum iron protein domain"/>
    <property type="match status" value="2"/>
</dbReference>
<dbReference type="PRINTS" id="PR00690">
    <property type="entry name" value="ADHESNFAMILY"/>
</dbReference>
<dbReference type="PANTHER" id="PTHR42953:SF3">
    <property type="entry name" value="HIGH-AFFINITY ZINC UPTAKE SYSTEM PROTEIN ZNUA"/>
    <property type="match status" value="1"/>
</dbReference>
<comment type="similarity">
    <text evidence="1 4">Belongs to the bacterial solute-binding protein 9 family.</text>
</comment>
<evidence type="ECO:0000313" key="6">
    <source>
        <dbReference type="EMBL" id="MSR92439.1"/>
    </source>
</evidence>
<evidence type="ECO:0000256" key="1">
    <source>
        <dbReference type="ARBA" id="ARBA00011028"/>
    </source>
</evidence>
<reference evidence="6 7" key="1">
    <citation type="submission" date="2019-08" db="EMBL/GenBank/DDBJ databases">
        <title>In-depth cultivation of the pig gut microbiome towards novel bacterial diversity and tailored functional studies.</title>
        <authorList>
            <person name="Wylensek D."/>
            <person name="Hitch T.C.A."/>
            <person name="Clavel T."/>
        </authorList>
    </citation>
    <scope>NUCLEOTIDE SEQUENCE [LARGE SCALE GENOMIC DNA]</scope>
    <source>
        <strain evidence="6 7">WCA-383-APC-5B</strain>
    </source>
</reference>
<evidence type="ECO:0000313" key="7">
    <source>
        <dbReference type="Proteomes" id="UP000460287"/>
    </source>
</evidence>
<proteinExistence type="inferred from homology"/>